<dbReference type="AlphaFoldDB" id="A0A6G5QKH2"/>
<proteinExistence type="predicted"/>
<name>A0A6G5QKH2_CAMRE</name>
<evidence type="ECO:0000313" key="2">
    <source>
        <dbReference type="EMBL" id="QCD46195.1"/>
    </source>
</evidence>
<dbReference type="InterPro" id="IPR009989">
    <property type="entry name" value="TrbM"/>
</dbReference>
<reference evidence="2 3" key="1">
    <citation type="submission" date="2016-07" db="EMBL/GenBank/DDBJ databases">
        <title>Comparative genomics of the Campylobacter concisus group.</title>
        <authorList>
            <person name="Miller W.G."/>
            <person name="Yee E."/>
            <person name="Chapman M.H."/>
            <person name="Huynh S."/>
            <person name="Bono J.L."/>
            <person name="On S.L.W."/>
            <person name="StLeger J."/>
            <person name="Foster G."/>
            <person name="Parker C.T."/>
        </authorList>
    </citation>
    <scope>NUCLEOTIDE SEQUENCE [LARGE SCALE GENOMIC DNA]</scope>
    <source>
        <strain evidence="2 3">ATCC 33238</strain>
    </source>
</reference>
<organism evidence="2 3">
    <name type="scientific">Campylobacter rectus</name>
    <name type="common">Wolinella recta</name>
    <dbReference type="NCBI Taxonomy" id="203"/>
    <lineage>
        <taxon>Bacteria</taxon>
        <taxon>Pseudomonadati</taxon>
        <taxon>Campylobacterota</taxon>
        <taxon>Epsilonproteobacteria</taxon>
        <taxon>Campylobacterales</taxon>
        <taxon>Campylobacteraceae</taxon>
        <taxon>Campylobacter</taxon>
    </lineage>
</organism>
<feature type="chain" id="PRO_5026097060" evidence="1">
    <location>
        <begin position="22"/>
        <end position="97"/>
    </location>
</feature>
<dbReference type="KEGG" id="crx:CRECT_0505"/>
<dbReference type="Proteomes" id="UP000502377">
    <property type="component" value="Chromosome"/>
</dbReference>
<evidence type="ECO:0000313" key="3">
    <source>
        <dbReference type="Proteomes" id="UP000502377"/>
    </source>
</evidence>
<dbReference type="Pfam" id="PF07424">
    <property type="entry name" value="TrbM"/>
    <property type="match status" value="1"/>
</dbReference>
<dbReference type="RefSeq" id="WP_002946092.1">
    <property type="nucleotide sequence ID" value="NZ_CAUTXX010000107.1"/>
</dbReference>
<sequence>MKKLVFSLIVGAIFAASGATAKETSAKDTATKASAPKEFGDVFTGDKKLACEAVLCLASATRPPECAPSLKKYYSITAKKAHKQAQKRKAFLDLCPR</sequence>
<dbReference type="EMBL" id="CP012543">
    <property type="protein sequence ID" value="QCD46195.1"/>
    <property type="molecule type" value="Genomic_DNA"/>
</dbReference>
<accession>A0A6G5QKH2</accession>
<feature type="signal peptide" evidence="1">
    <location>
        <begin position="1"/>
        <end position="21"/>
    </location>
</feature>
<keyword evidence="1" id="KW-0732">Signal</keyword>
<gene>
    <name evidence="2" type="ORF">CRECT_0505</name>
</gene>
<evidence type="ECO:0000256" key="1">
    <source>
        <dbReference type="SAM" id="SignalP"/>
    </source>
</evidence>
<protein>
    <submittedName>
        <fullName evidence="2">Conjugal transfer protein TrbM</fullName>
    </submittedName>
</protein>